<keyword evidence="1" id="KW-0812">Transmembrane</keyword>
<dbReference type="OrthoDB" id="1443121at2"/>
<accession>A0A437MTQ6</accession>
<organism evidence="2 3">
    <name type="scientific">Mucilaginibacter limnophilus</name>
    <dbReference type="NCBI Taxonomy" id="1932778"/>
    <lineage>
        <taxon>Bacteria</taxon>
        <taxon>Pseudomonadati</taxon>
        <taxon>Bacteroidota</taxon>
        <taxon>Sphingobacteriia</taxon>
        <taxon>Sphingobacteriales</taxon>
        <taxon>Sphingobacteriaceae</taxon>
        <taxon>Mucilaginibacter</taxon>
    </lineage>
</organism>
<sequence length="192" mass="21156">MSILLIRILLFCCIPVGIFILVKGIKLIRRSFYGTVFLEIAYSEGGGRFTLIEAGSFSIWLKAPLLKRVALDKYKPQIYNVATGEELHLSYSITGMHANGFYEGRQEIFTFSAEPGEYQLQLIKGSSLSGLQSIITRLMPSGDNIDLSKHFLQVRETQPAILAFLAIPIIILGVGGIIGGFVLGLLADQVFK</sequence>
<dbReference type="EMBL" id="SACK01000003">
    <property type="protein sequence ID" value="RVU00970.1"/>
    <property type="molecule type" value="Genomic_DNA"/>
</dbReference>
<evidence type="ECO:0000256" key="1">
    <source>
        <dbReference type="SAM" id="Phobius"/>
    </source>
</evidence>
<proteinExistence type="predicted"/>
<protein>
    <submittedName>
        <fullName evidence="2">Uncharacterized protein</fullName>
    </submittedName>
</protein>
<dbReference type="AlphaFoldDB" id="A0A437MTQ6"/>
<evidence type="ECO:0000313" key="3">
    <source>
        <dbReference type="Proteomes" id="UP000282759"/>
    </source>
</evidence>
<dbReference type="RefSeq" id="WP_127704686.1">
    <property type="nucleotide sequence ID" value="NZ_SACK01000003.1"/>
</dbReference>
<feature type="transmembrane region" description="Helical" evidence="1">
    <location>
        <begin position="160"/>
        <end position="187"/>
    </location>
</feature>
<gene>
    <name evidence="2" type="ORF">EOD41_10080</name>
</gene>
<name>A0A437MTQ6_9SPHI</name>
<reference evidence="2 3" key="1">
    <citation type="submission" date="2019-01" db="EMBL/GenBank/DDBJ databases">
        <authorList>
            <person name="Chen W.-M."/>
        </authorList>
    </citation>
    <scope>NUCLEOTIDE SEQUENCE [LARGE SCALE GENOMIC DNA]</scope>
    <source>
        <strain evidence="2 3">YBJ-36</strain>
    </source>
</reference>
<keyword evidence="1" id="KW-1133">Transmembrane helix</keyword>
<dbReference type="Proteomes" id="UP000282759">
    <property type="component" value="Unassembled WGS sequence"/>
</dbReference>
<feature type="transmembrane region" description="Helical" evidence="1">
    <location>
        <begin position="6"/>
        <end position="22"/>
    </location>
</feature>
<evidence type="ECO:0000313" key="2">
    <source>
        <dbReference type="EMBL" id="RVU00970.1"/>
    </source>
</evidence>
<comment type="caution">
    <text evidence="2">The sequence shown here is derived from an EMBL/GenBank/DDBJ whole genome shotgun (WGS) entry which is preliminary data.</text>
</comment>
<keyword evidence="3" id="KW-1185">Reference proteome</keyword>
<keyword evidence="1" id="KW-0472">Membrane</keyword>